<evidence type="ECO:0000313" key="4">
    <source>
        <dbReference type="Proteomes" id="UP000530268"/>
    </source>
</evidence>
<sequence length="124" mass="12807">MKRNTIIALGSSALMSLSLIAGAATIASADTSVEEAQAFLAAPGSISAAINAAETSTGGKAMSADFEEDGANAGMYEVEVVMPDGTTSEHLVNPADNSVTVAPEDNDDEDHHDKDEDHDKNEKN</sequence>
<evidence type="ECO:0008006" key="5">
    <source>
        <dbReference type="Google" id="ProtNLM"/>
    </source>
</evidence>
<evidence type="ECO:0000256" key="2">
    <source>
        <dbReference type="SAM" id="SignalP"/>
    </source>
</evidence>
<gene>
    <name evidence="3" type="ORF">GGR95_003775</name>
</gene>
<reference evidence="3 4" key="1">
    <citation type="submission" date="2020-08" db="EMBL/GenBank/DDBJ databases">
        <title>Genomic Encyclopedia of Type Strains, Phase IV (KMG-IV): sequencing the most valuable type-strain genomes for metagenomic binning, comparative biology and taxonomic classification.</title>
        <authorList>
            <person name="Goeker M."/>
        </authorList>
    </citation>
    <scope>NUCLEOTIDE SEQUENCE [LARGE SCALE GENOMIC DNA]</scope>
    <source>
        <strain evidence="3 4">DSM 102234</strain>
    </source>
</reference>
<feature type="compositionally biased region" description="Basic and acidic residues" evidence="1">
    <location>
        <begin position="109"/>
        <end position="124"/>
    </location>
</feature>
<proteinExistence type="predicted"/>
<accession>A0A7W6H2H9</accession>
<feature type="signal peptide" evidence="2">
    <location>
        <begin position="1"/>
        <end position="23"/>
    </location>
</feature>
<dbReference type="EMBL" id="JACIEI010000028">
    <property type="protein sequence ID" value="MBB3996107.1"/>
    <property type="molecule type" value="Genomic_DNA"/>
</dbReference>
<keyword evidence="2" id="KW-0732">Signal</keyword>
<dbReference type="RefSeq" id="WP_184568341.1">
    <property type="nucleotide sequence ID" value="NZ_JACIEI010000028.1"/>
</dbReference>
<dbReference type="AlphaFoldDB" id="A0A7W6H2H9"/>
<name>A0A7W6H2H9_9RHOB</name>
<organism evidence="3 4">
    <name type="scientific">Sulfitobacter undariae</name>
    <dbReference type="NCBI Taxonomy" id="1563671"/>
    <lineage>
        <taxon>Bacteria</taxon>
        <taxon>Pseudomonadati</taxon>
        <taxon>Pseudomonadota</taxon>
        <taxon>Alphaproteobacteria</taxon>
        <taxon>Rhodobacterales</taxon>
        <taxon>Roseobacteraceae</taxon>
        <taxon>Sulfitobacter</taxon>
    </lineage>
</organism>
<evidence type="ECO:0000256" key="1">
    <source>
        <dbReference type="SAM" id="MobiDB-lite"/>
    </source>
</evidence>
<comment type="caution">
    <text evidence="3">The sequence shown here is derived from an EMBL/GenBank/DDBJ whole genome shotgun (WGS) entry which is preliminary data.</text>
</comment>
<feature type="region of interest" description="Disordered" evidence="1">
    <location>
        <begin position="84"/>
        <end position="124"/>
    </location>
</feature>
<keyword evidence="4" id="KW-1185">Reference proteome</keyword>
<feature type="chain" id="PRO_5031305540" description="Peptidase propeptide and YPEB domain-containing protein" evidence="2">
    <location>
        <begin position="24"/>
        <end position="124"/>
    </location>
</feature>
<protein>
    <recommendedName>
        <fullName evidence="5">Peptidase propeptide and YPEB domain-containing protein</fullName>
    </recommendedName>
</protein>
<evidence type="ECO:0000313" key="3">
    <source>
        <dbReference type="EMBL" id="MBB3996107.1"/>
    </source>
</evidence>
<feature type="compositionally biased region" description="Polar residues" evidence="1">
    <location>
        <begin position="85"/>
        <end position="100"/>
    </location>
</feature>
<dbReference type="Proteomes" id="UP000530268">
    <property type="component" value="Unassembled WGS sequence"/>
</dbReference>